<name>A0ABQ5UN52_9HYPH</name>
<feature type="transmembrane region" description="Helical" evidence="1">
    <location>
        <begin position="302"/>
        <end position="324"/>
    </location>
</feature>
<feature type="transmembrane region" description="Helical" evidence="1">
    <location>
        <begin position="146"/>
        <end position="173"/>
    </location>
</feature>
<keyword evidence="1" id="KW-1133">Transmembrane helix</keyword>
<dbReference type="RefSeq" id="WP_284361805.1">
    <property type="nucleotide sequence ID" value="NZ_BSNI01000001.1"/>
</dbReference>
<dbReference type="Proteomes" id="UP001161405">
    <property type="component" value="Unassembled WGS sequence"/>
</dbReference>
<organism evidence="2 3">
    <name type="scientific">Maritalea porphyrae</name>
    <dbReference type="NCBI Taxonomy" id="880732"/>
    <lineage>
        <taxon>Bacteria</taxon>
        <taxon>Pseudomonadati</taxon>
        <taxon>Pseudomonadota</taxon>
        <taxon>Alphaproteobacteria</taxon>
        <taxon>Hyphomicrobiales</taxon>
        <taxon>Devosiaceae</taxon>
        <taxon>Maritalea</taxon>
    </lineage>
</organism>
<reference evidence="2" key="1">
    <citation type="journal article" date="2014" name="Int. J. Syst. Evol. Microbiol.">
        <title>Complete genome of a new Firmicutes species belonging to the dominant human colonic microbiota ('Ruminococcus bicirculans') reveals two chromosomes and a selective capacity to utilize plant glucans.</title>
        <authorList>
            <consortium name="NISC Comparative Sequencing Program"/>
            <person name="Wegmann U."/>
            <person name="Louis P."/>
            <person name="Goesmann A."/>
            <person name="Henrissat B."/>
            <person name="Duncan S.H."/>
            <person name="Flint H.J."/>
        </authorList>
    </citation>
    <scope>NUCLEOTIDE SEQUENCE</scope>
    <source>
        <strain evidence="2">NBRC 107169</strain>
    </source>
</reference>
<sequence length="389" mass="43264">MNNSIRWPLYVGLALLCLNLIYVTFDRTVFWDLAVYQSAVDIHLNGGNAYTDIDGLKFVYPPLILTAMAIFGPYLSIILCGLIFGALLSFAHRGMHNLFWGLAISTAVFISPQIPQFYAFQTGNITAPLHILIIFALLHTNKGENLIPFLVIVAIASLIKPYYLAYLVVPFFFQIISIRLITMTGISAGVPVILFALQYLAMPDLVGQFLSALKTQAIGTNELAGAGRDVGRGLYYYLGTVAGLPRVSAVLLHFALLLPFAGFTLFATRKLAHIIDDERLRFEFLVFVGVIVAVILNPRLKAYDWIIMDAAAVGATIILFKAGYNSFQLKFWWLIMTTMIAVGVLGRIEETMWMGEIFAALPVYLPPALLALDSFIIFSRKTKLTERFQ</sequence>
<evidence type="ECO:0000256" key="1">
    <source>
        <dbReference type="SAM" id="Phobius"/>
    </source>
</evidence>
<evidence type="ECO:0000313" key="3">
    <source>
        <dbReference type="Proteomes" id="UP001161405"/>
    </source>
</evidence>
<feature type="transmembrane region" description="Helical" evidence="1">
    <location>
        <begin position="354"/>
        <end position="378"/>
    </location>
</feature>
<feature type="transmembrane region" description="Helical" evidence="1">
    <location>
        <begin position="63"/>
        <end position="90"/>
    </location>
</feature>
<accession>A0ABQ5UN52</accession>
<feature type="transmembrane region" description="Helical" evidence="1">
    <location>
        <begin position="97"/>
        <end position="114"/>
    </location>
</feature>
<reference evidence="2" key="2">
    <citation type="submission" date="2023-01" db="EMBL/GenBank/DDBJ databases">
        <title>Draft genome sequence of Maritalea porphyrae strain NBRC 107169.</title>
        <authorList>
            <person name="Sun Q."/>
            <person name="Mori K."/>
        </authorList>
    </citation>
    <scope>NUCLEOTIDE SEQUENCE</scope>
    <source>
        <strain evidence="2">NBRC 107169</strain>
    </source>
</reference>
<feature type="transmembrane region" description="Helical" evidence="1">
    <location>
        <begin position="180"/>
        <end position="201"/>
    </location>
</feature>
<gene>
    <name evidence="2" type="ORF">GCM10007879_05180</name>
</gene>
<dbReference type="EMBL" id="BSNI01000001">
    <property type="protein sequence ID" value="GLQ16269.1"/>
    <property type="molecule type" value="Genomic_DNA"/>
</dbReference>
<feature type="transmembrane region" description="Helical" evidence="1">
    <location>
        <begin position="247"/>
        <end position="268"/>
    </location>
</feature>
<feature type="transmembrane region" description="Helical" evidence="1">
    <location>
        <begin position="280"/>
        <end position="296"/>
    </location>
</feature>
<comment type="caution">
    <text evidence="2">The sequence shown here is derived from an EMBL/GenBank/DDBJ whole genome shotgun (WGS) entry which is preliminary data.</text>
</comment>
<feature type="transmembrane region" description="Helical" evidence="1">
    <location>
        <begin position="7"/>
        <end position="25"/>
    </location>
</feature>
<keyword evidence="3" id="KW-1185">Reference proteome</keyword>
<evidence type="ECO:0000313" key="2">
    <source>
        <dbReference type="EMBL" id="GLQ16269.1"/>
    </source>
</evidence>
<protein>
    <recommendedName>
        <fullName evidence="4">DUF2029 domain-containing protein</fullName>
    </recommendedName>
</protein>
<keyword evidence="1" id="KW-0812">Transmembrane</keyword>
<keyword evidence="1" id="KW-0472">Membrane</keyword>
<feature type="transmembrane region" description="Helical" evidence="1">
    <location>
        <begin position="331"/>
        <end position="348"/>
    </location>
</feature>
<proteinExistence type="predicted"/>
<evidence type="ECO:0008006" key="4">
    <source>
        <dbReference type="Google" id="ProtNLM"/>
    </source>
</evidence>